<feature type="non-terminal residue" evidence="13">
    <location>
        <position position="384"/>
    </location>
</feature>
<feature type="non-terminal residue" evidence="13">
    <location>
        <position position="1"/>
    </location>
</feature>
<evidence type="ECO:0000256" key="10">
    <source>
        <dbReference type="SAM" id="Phobius"/>
    </source>
</evidence>
<dbReference type="CDD" id="cd22828">
    <property type="entry name" value="Gal_Rha_Lectin_EVA1_EVA1C_rpt1"/>
    <property type="match status" value="1"/>
</dbReference>
<dbReference type="GO" id="GO:0030246">
    <property type="term" value="F:carbohydrate binding"/>
    <property type="evidence" value="ECO:0007669"/>
    <property type="project" value="UniProtKB-KW"/>
</dbReference>
<accession>A0A8X7XA81</accession>
<keyword evidence="4 10" id="KW-0812">Transmembrane</keyword>
<evidence type="ECO:0000313" key="14">
    <source>
        <dbReference type="Proteomes" id="UP000886611"/>
    </source>
</evidence>
<comment type="subcellular location">
    <subcellularLocation>
        <location evidence="1">Membrane</location>
        <topology evidence="1">Single-pass membrane protein</topology>
    </subcellularLocation>
</comment>
<sequence length="384" mass="43037">MAVLRIVVWLPISFLFFSSRILTAPQFSVYLQKILKNQTAHACDGELLSVTCPHKTSISVLSAFYGRKIPSDYLCPTNGDVSTESRNCSSLIAIQKVHDECQDQRSCHLLVNSRVFGSDPCPSTSKYLIVSFKCKPENHRSKTVCENGKLRLVCRNQTVLAIYSATFGHLHQPNPECPQDNAWPDIDCLSYTTLKKVSRRCHGKPNCSLTADTQTFGDPCYPGLRKHLRVSYTCVPRSLLDEAGRDAPDPFSISNYNHGLPEAVALYFVSGICAGLVFLFCIFGLKATLVQDVKNLCSDLNGKVKTVNEEEPKQEETDDSDDDDTSSESSFRRLARSYHTAENVFSPEMTAEIIERAEEKIENEIWVHRNSSPYAIHKIRIATQ</sequence>
<dbReference type="InterPro" id="IPR043159">
    <property type="entry name" value="Lectin_gal-bd_sf"/>
</dbReference>
<dbReference type="PROSITE" id="PS50228">
    <property type="entry name" value="SUEL_LECTIN"/>
    <property type="match status" value="2"/>
</dbReference>
<dbReference type="CDD" id="cd22829">
    <property type="entry name" value="Gal_Rha_Lectin_EVA1_EVA1C_rpt2"/>
    <property type="match status" value="1"/>
</dbReference>
<dbReference type="Gene3D" id="2.60.120.740">
    <property type="match status" value="2"/>
</dbReference>
<feature type="domain" description="SUEL-type lectin" evidence="12">
    <location>
        <begin position="42"/>
        <end position="135"/>
    </location>
</feature>
<protein>
    <submittedName>
        <fullName evidence="13">EVA1C protein</fullName>
    </submittedName>
</protein>
<dbReference type="PANTHER" id="PTHR46780">
    <property type="entry name" value="PROTEIN EVA-1"/>
    <property type="match status" value="1"/>
</dbReference>
<evidence type="ECO:0000256" key="4">
    <source>
        <dbReference type="ARBA" id="ARBA00022692"/>
    </source>
</evidence>
<dbReference type="Proteomes" id="UP000886611">
    <property type="component" value="Unassembled WGS sequence"/>
</dbReference>
<feature type="domain" description="SUEL-type lectin" evidence="12">
    <location>
        <begin position="144"/>
        <end position="235"/>
    </location>
</feature>
<evidence type="ECO:0000256" key="8">
    <source>
        <dbReference type="ARBA" id="ARBA00023136"/>
    </source>
</evidence>
<feature type="region of interest" description="Disordered" evidence="9">
    <location>
        <begin position="308"/>
        <end position="332"/>
    </location>
</feature>
<dbReference type="FunFam" id="2.60.120.740:FF:000003">
    <property type="entry name" value="Protein eva-1 homolog C"/>
    <property type="match status" value="1"/>
</dbReference>
<feature type="compositionally biased region" description="Acidic residues" evidence="9">
    <location>
        <begin position="316"/>
        <end position="326"/>
    </location>
</feature>
<evidence type="ECO:0000313" key="13">
    <source>
        <dbReference type="EMBL" id="KAG2463705.1"/>
    </source>
</evidence>
<keyword evidence="5" id="KW-0430">Lectin</keyword>
<feature type="signal peptide" evidence="11">
    <location>
        <begin position="1"/>
        <end position="23"/>
    </location>
</feature>
<feature type="chain" id="PRO_5036465434" evidence="11">
    <location>
        <begin position="24"/>
        <end position="384"/>
    </location>
</feature>
<gene>
    <name evidence="13" type="primary">Eva1c_1</name>
    <name evidence="13" type="ORF">GTO96_0002853</name>
</gene>
<feature type="transmembrane region" description="Helical" evidence="10">
    <location>
        <begin position="264"/>
        <end position="285"/>
    </location>
</feature>
<dbReference type="InterPro" id="IPR000922">
    <property type="entry name" value="Lectin_gal-bd_dom"/>
</dbReference>
<dbReference type="Pfam" id="PF02140">
    <property type="entry name" value="SUEL_Lectin"/>
    <property type="match status" value="2"/>
</dbReference>
<proteinExistence type="inferred from homology"/>
<evidence type="ECO:0000256" key="2">
    <source>
        <dbReference type="ARBA" id="ARBA00006023"/>
    </source>
</evidence>
<evidence type="ECO:0000256" key="3">
    <source>
        <dbReference type="ARBA" id="ARBA00022546"/>
    </source>
</evidence>
<dbReference type="GO" id="GO:0016020">
    <property type="term" value="C:membrane"/>
    <property type="evidence" value="ECO:0007669"/>
    <property type="project" value="UniProtKB-SubCell"/>
</dbReference>
<keyword evidence="14" id="KW-1185">Reference proteome</keyword>
<keyword evidence="6" id="KW-0677">Repeat</keyword>
<organism evidence="13 14">
    <name type="scientific">Polypterus senegalus</name>
    <name type="common">Senegal bichir</name>
    <dbReference type="NCBI Taxonomy" id="55291"/>
    <lineage>
        <taxon>Eukaryota</taxon>
        <taxon>Metazoa</taxon>
        <taxon>Chordata</taxon>
        <taxon>Craniata</taxon>
        <taxon>Vertebrata</taxon>
        <taxon>Euteleostomi</taxon>
        <taxon>Actinopterygii</taxon>
        <taxon>Polypteriformes</taxon>
        <taxon>Polypteridae</taxon>
        <taxon>Polypterus</taxon>
    </lineage>
</organism>
<evidence type="ECO:0000256" key="7">
    <source>
        <dbReference type="ARBA" id="ARBA00022989"/>
    </source>
</evidence>
<keyword evidence="11" id="KW-0732">Signal</keyword>
<reference evidence="13 14" key="1">
    <citation type="journal article" date="2021" name="Cell">
        <title>Tracing the genetic footprints of vertebrate landing in non-teleost ray-finned fishes.</title>
        <authorList>
            <person name="Bi X."/>
            <person name="Wang K."/>
            <person name="Yang L."/>
            <person name="Pan H."/>
            <person name="Jiang H."/>
            <person name="Wei Q."/>
            <person name="Fang M."/>
            <person name="Yu H."/>
            <person name="Zhu C."/>
            <person name="Cai Y."/>
            <person name="He Y."/>
            <person name="Gan X."/>
            <person name="Zeng H."/>
            <person name="Yu D."/>
            <person name="Zhu Y."/>
            <person name="Jiang H."/>
            <person name="Qiu Q."/>
            <person name="Yang H."/>
            <person name="Zhang Y.E."/>
            <person name="Wang W."/>
            <person name="Zhu M."/>
            <person name="He S."/>
            <person name="Zhang G."/>
        </authorList>
    </citation>
    <scope>NUCLEOTIDE SEQUENCE [LARGE SCALE GENOMIC DNA]</scope>
    <source>
        <strain evidence="13">Bchr_013</strain>
    </source>
</reference>
<dbReference type="AlphaFoldDB" id="A0A8X7XA81"/>
<name>A0A8X7XA81_POLSE</name>
<evidence type="ECO:0000256" key="9">
    <source>
        <dbReference type="SAM" id="MobiDB-lite"/>
    </source>
</evidence>
<evidence type="ECO:0000256" key="11">
    <source>
        <dbReference type="SAM" id="SignalP"/>
    </source>
</evidence>
<keyword evidence="7 10" id="KW-1133">Transmembrane helix</keyword>
<evidence type="ECO:0000259" key="12">
    <source>
        <dbReference type="PROSITE" id="PS50228"/>
    </source>
</evidence>
<evidence type="ECO:0000256" key="5">
    <source>
        <dbReference type="ARBA" id="ARBA00022734"/>
    </source>
</evidence>
<comment type="similarity">
    <text evidence="2">Belongs to the EVA1 family.</text>
</comment>
<evidence type="ECO:0000256" key="1">
    <source>
        <dbReference type="ARBA" id="ARBA00004167"/>
    </source>
</evidence>
<comment type="caution">
    <text evidence="13">The sequence shown here is derived from an EMBL/GenBank/DDBJ whole genome shotgun (WGS) entry which is preliminary data.</text>
</comment>
<dbReference type="Pfam" id="PF14851">
    <property type="entry name" value="FAM176"/>
    <property type="match status" value="1"/>
</dbReference>
<dbReference type="EMBL" id="JAATIS010003638">
    <property type="protein sequence ID" value="KAG2463705.1"/>
    <property type="molecule type" value="Genomic_DNA"/>
</dbReference>
<dbReference type="InterPro" id="IPR039500">
    <property type="entry name" value="EVA1_dom"/>
</dbReference>
<keyword evidence="3" id="KW-0348">Hemagglutinin</keyword>
<evidence type="ECO:0000256" key="6">
    <source>
        <dbReference type="ARBA" id="ARBA00022737"/>
    </source>
</evidence>
<keyword evidence="8 10" id="KW-0472">Membrane</keyword>